<dbReference type="PANTHER" id="PTHR43072:SF60">
    <property type="entry name" value="L-2,4-DIAMINOBUTYRIC ACID ACETYLTRANSFERASE"/>
    <property type="match status" value="1"/>
</dbReference>
<reference evidence="13" key="1">
    <citation type="journal article" date="2019" name="Int. J. Syst. Evol. Microbiol.">
        <title>The Global Catalogue of Microorganisms (GCM) 10K type strain sequencing project: providing services to taxonomists for standard genome sequencing and annotation.</title>
        <authorList>
            <consortium name="The Broad Institute Genomics Platform"/>
            <consortium name="The Broad Institute Genome Sequencing Center for Infectious Disease"/>
            <person name="Wu L."/>
            <person name="Ma J."/>
        </authorList>
    </citation>
    <scope>NUCLEOTIDE SEQUENCE [LARGE SCALE GENOMIC DNA]</scope>
    <source>
        <strain evidence="13">JCM 18298</strain>
    </source>
</reference>
<dbReference type="Gene3D" id="3.40.630.30">
    <property type="match status" value="1"/>
</dbReference>
<feature type="region of interest" description="Disordered" evidence="10">
    <location>
        <begin position="22"/>
        <end position="41"/>
    </location>
</feature>
<dbReference type="InterPro" id="IPR016181">
    <property type="entry name" value="Acyl_CoA_acyltransferase"/>
</dbReference>
<evidence type="ECO:0000256" key="1">
    <source>
        <dbReference type="ARBA" id="ARBA00003741"/>
    </source>
</evidence>
<name>A0ABP9K390_9NOCA</name>
<dbReference type="Proteomes" id="UP001500603">
    <property type="component" value="Unassembled WGS sequence"/>
</dbReference>
<dbReference type="RefSeq" id="WP_345495014.1">
    <property type="nucleotide sequence ID" value="NZ_BAABJM010000002.1"/>
</dbReference>
<comment type="caution">
    <text evidence="12">The sequence shown here is derived from an EMBL/GenBank/DDBJ whole genome shotgun (WGS) entry which is preliminary data.</text>
</comment>
<gene>
    <name evidence="9" type="primary">ectA</name>
    <name evidence="12" type="ORF">GCM10023318_20590</name>
</gene>
<evidence type="ECO:0000256" key="5">
    <source>
        <dbReference type="ARBA" id="ARBA00017935"/>
    </source>
</evidence>
<keyword evidence="7 9" id="KW-0012">Acyltransferase</keyword>
<dbReference type="CDD" id="cd04301">
    <property type="entry name" value="NAT_SF"/>
    <property type="match status" value="1"/>
</dbReference>
<dbReference type="InterPro" id="IPR000182">
    <property type="entry name" value="GNAT_dom"/>
</dbReference>
<keyword evidence="6 9" id="KW-0808">Transferase</keyword>
<dbReference type="NCBIfam" id="TIGR02406">
    <property type="entry name" value="ectoine_EctA"/>
    <property type="match status" value="1"/>
</dbReference>
<sequence length="201" mass="21543">MSSPITSPAEFERTRVENAAAALSRTDTDGSTENGPETVLRTPRISDGAHLWRIAKDSAVLDVNPSYAYLLWCRDFANTSVVAEVDGEVVGYVIGFVRPQAPDTVFVWQVAVDSAQRGKGTGAQLLHTLLNSVAAQGVSVLETTISPDNAGSIALFTAVARSRGARITKSALFDAGVFPDSHESEDLYRITPTDSTTEENR</sequence>
<comment type="pathway">
    <text evidence="2 9">Amine and polyamine biosynthesis; ectoine biosynthesis; L-ectoine from L-aspartate 4-semialdehyde: step 2/3.</text>
</comment>
<evidence type="ECO:0000256" key="3">
    <source>
        <dbReference type="ARBA" id="ARBA00010712"/>
    </source>
</evidence>
<evidence type="ECO:0000256" key="7">
    <source>
        <dbReference type="ARBA" id="ARBA00023315"/>
    </source>
</evidence>
<comment type="function">
    <text evidence="1 9">Catalyzes the acetylation of L-2,4-diaminobutyrate (DABA) to gamma-N-acetyl-alpha,gamma-diaminobutyric acid (ADABA) with acetyl coenzyme A.</text>
</comment>
<evidence type="ECO:0000313" key="12">
    <source>
        <dbReference type="EMBL" id="GAA5050389.1"/>
    </source>
</evidence>
<evidence type="ECO:0000256" key="8">
    <source>
        <dbReference type="ARBA" id="ARBA00048924"/>
    </source>
</evidence>
<proteinExistence type="inferred from homology"/>
<dbReference type="InterPro" id="IPR012772">
    <property type="entry name" value="Ectoine_EctA"/>
</dbReference>
<feature type="domain" description="N-acetyltransferase" evidence="11">
    <location>
        <begin position="38"/>
        <end position="194"/>
    </location>
</feature>
<organism evidence="12 13">
    <name type="scientific">Nocardia callitridis</name>
    <dbReference type="NCBI Taxonomy" id="648753"/>
    <lineage>
        <taxon>Bacteria</taxon>
        <taxon>Bacillati</taxon>
        <taxon>Actinomycetota</taxon>
        <taxon>Actinomycetes</taxon>
        <taxon>Mycobacteriales</taxon>
        <taxon>Nocardiaceae</taxon>
        <taxon>Nocardia</taxon>
    </lineage>
</organism>
<dbReference type="Pfam" id="PF00583">
    <property type="entry name" value="Acetyltransf_1"/>
    <property type="match status" value="1"/>
</dbReference>
<protein>
    <recommendedName>
        <fullName evidence="5 9">L-2,4-diaminobutyric acid acetyltransferase</fullName>
        <shortName evidence="9">DABA acetyltransferase</shortName>
        <ecNumber evidence="4 9">2.3.1.178</ecNumber>
    </recommendedName>
</protein>
<comment type="catalytic activity">
    <reaction evidence="8 9">
        <text>L-2,4-diaminobutanoate + acetyl-CoA = (2S)-4-acetamido-2-aminobutanoate + CoA + H(+)</text>
        <dbReference type="Rhea" id="RHEA:16901"/>
        <dbReference type="ChEBI" id="CHEBI:15378"/>
        <dbReference type="ChEBI" id="CHEBI:57287"/>
        <dbReference type="ChEBI" id="CHEBI:57288"/>
        <dbReference type="ChEBI" id="CHEBI:58761"/>
        <dbReference type="ChEBI" id="CHEBI:58929"/>
        <dbReference type="EC" id="2.3.1.178"/>
    </reaction>
</comment>
<evidence type="ECO:0000256" key="10">
    <source>
        <dbReference type="SAM" id="MobiDB-lite"/>
    </source>
</evidence>
<comment type="similarity">
    <text evidence="3 9">Belongs to the acetyltransferase family. EctA subfamily.</text>
</comment>
<accession>A0ABP9K390</accession>
<evidence type="ECO:0000259" key="11">
    <source>
        <dbReference type="PROSITE" id="PS51186"/>
    </source>
</evidence>
<dbReference type="EMBL" id="BAABJM010000002">
    <property type="protein sequence ID" value="GAA5050389.1"/>
    <property type="molecule type" value="Genomic_DNA"/>
</dbReference>
<dbReference type="PANTHER" id="PTHR43072">
    <property type="entry name" value="N-ACETYLTRANSFERASE"/>
    <property type="match status" value="1"/>
</dbReference>
<keyword evidence="13" id="KW-1185">Reference proteome</keyword>
<dbReference type="EC" id="2.3.1.178" evidence="4 9"/>
<evidence type="ECO:0000313" key="13">
    <source>
        <dbReference type="Proteomes" id="UP001500603"/>
    </source>
</evidence>
<evidence type="ECO:0000256" key="2">
    <source>
        <dbReference type="ARBA" id="ARBA00004978"/>
    </source>
</evidence>
<evidence type="ECO:0000256" key="9">
    <source>
        <dbReference type="RuleBase" id="RU365045"/>
    </source>
</evidence>
<dbReference type="PROSITE" id="PS51186">
    <property type="entry name" value="GNAT"/>
    <property type="match status" value="1"/>
</dbReference>
<evidence type="ECO:0000256" key="4">
    <source>
        <dbReference type="ARBA" id="ARBA00012355"/>
    </source>
</evidence>
<dbReference type="SUPFAM" id="SSF55729">
    <property type="entry name" value="Acyl-CoA N-acyltransferases (Nat)"/>
    <property type="match status" value="1"/>
</dbReference>
<evidence type="ECO:0000256" key="6">
    <source>
        <dbReference type="ARBA" id="ARBA00022679"/>
    </source>
</evidence>